<keyword evidence="4" id="KW-1185">Reference proteome</keyword>
<reference evidence="3 4" key="1">
    <citation type="submission" date="2021-07" db="EMBL/GenBank/DDBJ databases">
        <title>Genome data of Colletotrichum spaethianum.</title>
        <authorList>
            <person name="Utami Y.D."/>
            <person name="Hiruma K."/>
        </authorList>
    </citation>
    <scope>NUCLEOTIDE SEQUENCE [LARGE SCALE GENOMIC DNA]</scope>
    <source>
        <strain evidence="3 4">MAFF 242679</strain>
    </source>
</reference>
<protein>
    <submittedName>
        <fullName evidence="3">Fatty-acyl-AMP ligase ecdI</fullName>
    </submittedName>
</protein>
<dbReference type="Gene3D" id="3.40.50.12780">
    <property type="entry name" value="N-terminal domain of ligase-like"/>
    <property type="match status" value="1"/>
</dbReference>
<dbReference type="SUPFAM" id="SSF56801">
    <property type="entry name" value="Acetyl-CoA synthetase-like"/>
    <property type="match status" value="1"/>
</dbReference>
<keyword evidence="3" id="KW-0436">Ligase</keyword>
<dbReference type="GO" id="GO:0016405">
    <property type="term" value="F:CoA-ligase activity"/>
    <property type="evidence" value="ECO:0007669"/>
    <property type="project" value="TreeGrafter"/>
</dbReference>
<feature type="domain" description="AMP-binding enzyme C-terminal" evidence="2">
    <location>
        <begin position="290"/>
        <end position="371"/>
    </location>
</feature>
<proteinExistence type="predicted"/>
<evidence type="ECO:0000313" key="4">
    <source>
        <dbReference type="Proteomes" id="UP001055172"/>
    </source>
</evidence>
<evidence type="ECO:0000259" key="1">
    <source>
        <dbReference type="Pfam" id="PF00501"/>
    </source>
</evidence>
<sequence length="392" mass="43846">MLFHWHLWESGWLSSTFKIVSRAVVANKNSNQKAVLLSHYGIIANILQVCALEQSDSCKKRKVSLCVLPFAHSYGLVCVAYTPLYQGRQIIILPDFQVASVLDAIEKYRVNLVYFVPTMMERLLNDDILRQHDLSSVESVCIGGAPLDKILHMRIRRAWPCSWWKVKQCYGATEAGAAIAVTGDNARMGSVGFVLPLVKAKVFRPDGSEILKYDELGELFISSPSLALGYLANEDATRNTFITDEEGVRWLRTGDAVKFCLSIQGQEHLSIVDRIKDLIIVEGLQVAPTELEDHLATHDFVKDVAVIGRKDSNGGQWPQAFVVKSTKAITASEQLVAESIHAHVRSQKARHKWLHPRIVFLDYIPRTMDGKKMRQAVRDTISNLGQGPAARL</sequence>
<accession>A0AA37GX55</accession>
<evidence type="ECO:0000313" key="3">
    <source>
        <dbReference type="EMBL" id="GJC87932.1"/>
    </source>
</evidence>
<gene>
    <name evidence="3" type="ORF">ColLi_10770</name>
</gene>
<dbReference type="Pfam" id="PF13193">
    <property type="entry name" value="AMP-binding_C"/>
    <property type="match status" value="1"/>
</dbReference>
<dbReference type="PANTHER" id="PTHR24096:SF422">
    <property type="entry name" value="BCDNA.GH02901"/>
    <property type="match status" value="1"/>
</dbReference>
<dbReference type="EMBL" id="BPPX01000029">
    <property type="protein sequence ID" value="GJC87932.1"/>
    <property type="molecule type" value="Genomic_DNA"/>
</dbReference>
<dbReference type="Gene3D" id="3.30.300.30">
    <property type="match status" value="1"/>
</dbReference>
<feature type="domain" description="AMP-dependent synthetase/ligase" evidence="1">
    <location>
        <begin position="31"/>
        <end position="231"/>
    </location>
</feature>
<name>A0AA37GX55_9PEZI</name>
<dbReference type="InterPro" id="IPR025110">
    <property type="entry name" value="AMP-bd_C"/>
</dbReference>
<dbReference type="PANTHER" id="PTHR24096">
    <property type="entry name" value="LONG-CHAIN-FATTY-ACID--COA LIGASE"/>
    <property type="match status" value="1"/>
</dbReference>
<dbReference type="Pfam" id="PF00501">
    <property type="entry name" value="AMP-binding"/>
    <property type="match status" value="1"/>
</dbReference>
<dbReference type="AlphaFoldDB" id="A0AA37GX55"/>
<organism evidence="3 4">
    <name type="scientific">Colletotrichum liriopes</name>
    <dbReference type="NCBI Taxonomy" id="708192"/>
    <lineage>
        <taxon>Eukaryota</taxon>
        <taxon>Fungi</taxon>
        <taxon>Dikarya</taxon>
        <taxon>Ascomycota</taxon>
        <taxon>Pezizomycotina</taxon>
        <taxon>Sordariomycetes</taxon>
        <taxon>Hypocreomycetidae</taxon>
        <taxon>Glomerellales</taxon>
        <taxon>Glomerellaceae</taxon>
        <taxon>Colletotrichum</taxon>
        <taxon>Colletotrichum spaethianum species complex</taxon>
    </lineage>
</organism>
<dbReference type="InterPro" id="IPR045851">
    <property type="entry name" value="AMP-bd_C_sf"/>
</dbReference>
<evidence type="ECO:0000259" key="2">
    <source>
        <dbReference type="Pfam" id="PF13193"/>
    </source>
</evidence>
<comment type="caution">
    <text evidence="3">The sequence shown here is derived from an EMBL/GenBank/DDBJ whole genome shotgun (WGS) entry which is preliminary data.</text>
</comment>
<dbReference type="InterPro" id="IPR042099">
    <property type="entry name" value="ANL_N_sf"/>
</dbReference>
<dbReference type="Proteomes" id="UP001055172">
    <property type="component" value="Unassembled WGS sequence"/>
</dbReference>
<dbReference type="InterPro" id="IPR000873">
    <property type="entry name" value="AMP-dep_synth/lig_dom"/>
</dbReference>